<sequence>MIDFKQEKVLLELKGLAGEFLARHSNRTSLVTVTNLSLSPDLKRAEIFLSVIPNEKEKAVIQFANRLRGEFCDYIRKHSKMHRLPHIVFSPDIGEKNRQRIEELSHETEHTDVSE</sequence>
<evidence type="ECO:0000256" key="1">
    <source>
        <dbReference type="ARBA" id="ARBA00022517"/>
    </source>
</evidence>
<dbReference type="GO" id="GO:0006364">
    <property type="term" value="P:rRNA processing"/>
    <property type="evidence" value="ECO:0007669"/>
    <property type="project" value="InterPro"/>
</dbReference>
<evidence type="ECO:0000313" key="2">
    <source>
        <dbReference type="EMBL" id="OGZ17147.1"/>
    </source>
</evidence>
<keyword evidence="1" id="KW-0690">Ribosome biogenesis</keyword>
<evidence type="ECO:0008006" key="4">
    <source>
        <dbReference type="Google" id="ProtNLM"/>
    </source>
</evidence>
<reference evidence="2 3" key="1">
    <citation type="journal article" date="2016" name="Nat. Commun.">
        <title>Thousands of microbial genomes shed light on interconnected biogeochemical processes in an aquifer system.</title>
        <authorList>
            <person name="Anantharaman K."/>
            <person name="Brown C.T."/>
            <person name="Hug L.A."/>
            <person name="Sharon I."/>
            <person name="Castelle C.J."/>
            <person name="Probst A.J."/>
            <person name="Thomas B.C."/>
            <person name="Singh A."/>
            <person name="Wilkins M.J."/>
            <person name="Karaoz U."/>
            <person name="Brodie E.L."/>
            <person name="Williams K.H."/>
            <person name="Hubbard S.S."/>
            <person name="Banfield J.F."/>
        </authorList>
    </citation>
    <scope>NUCLEOTIDE SEQUENCE [LARGE SCALE GENOMIC DNA]</scope>
</reference>
<comment type="caution">
    <text evidence="2">The sequence shown here is derived from an EMBL/GenBank/DDBJ whole genome shotgun (WGS) entry which is preliminary data.</text>
</comment>
<dbReference type="InterPro" id="IPR023799">
    <property type="entry name" value="RbfA_dom_sf"/>
</dbReference>
<accession>A0A1G2DU83</accession>
<evidence type="ECO:0000313" key="3">
    <source>
        <dbReference type="Proteomes" id="UP000178106"/>
    </source>
</evidence>
<protein>
    <recommendedName>
        <fullName evidence="4">Ribosome-binding factor A</fullName>
    </recommendedName>
</protein>
<gene>
    <name evidence="2" type="ORF">A2494_03690</name>
</gene>
<organism evidence="2 3">
    <name type="scientific">Candidatus Lloydbacteria bacterium RIFOXYC12_FULL_46_25</name>
    <dbReference type="NCBI Taxonomy" id="1798670"/>
    <lineage>
        <taxon>Bacteria</taxon>
        <taxon>Candidatus Lloydiibacteriota</taxon>
    </lineage>
</organism>
<dbReference type="InterPro" id="IPR015946">
    <property type="entry name" value="KH_dom-like_a/b"/>
</dbReference>
<proteinExistence type="predicted"/>
<dbReference type="InterPro" id="IPR000238">
    <property type="entry name" value="RbfA"/>
</dbReference>
<dbReference type="Proteomes" id="UP000178106">
    <property type="component" value="Unassembled WGS sequence"/>
</dbReference>
<dbReference type="AlphaFoldDB" id="A0A1G2DU83"/>
<dbReference type="EMBL" id="MHLU01000149">
    <property type="protein sequence ID" value="OGZ17147.1"/>
    <property type="molecule type" value="Genomic_DNA"/>
</dbReference>
<dbReference type="SUPFAM" id="SSF89919">
    <property type="entry name" value="Ribosome-binding factor A, RbfA"/>
    <property type="match status" value="1"/>
</dbReference>
<dbReference type="Pfam" id="PF02033">
    <property type="entry name" value="RBFA"/>
    <property type="match status" value="1"/>
</dbReference>
<name>A0A1G2DU83_9BACT</name>
<dbReference type="Gene3D" id="3.30.300.20">
    <property type="match status" value="1"/>
</dbReference>